<dbReference type="EMBL" id="MQUQ01000007">
    <property type="protein sequence ID" value="OLZ51670.1"/>
    <property type="molecule type" value="Genomic_DNA"/>
</dbReference>
<dbReference type="AlphaFoldDB" id="A0A1R0KU87"/>
<evidence type="ECO:0000313" key="1">
    <source>
        <dbReference type="EMBL" id="OLZ51670.1"/>
    </source>
</evidence>
<evidence type="ECO:0000313" key="2">
    <source>
        <dbReference type="Proteomes" id="UP000187486"/>
    </source>
</evidence>
<comment type="caution">
    <text evidence="1">The sequence shown here is derived from an EMBL/GenBank/DDBJ whole genome shotgun (WGS) entry which is preliminary data.</text>
</comment>
<name>A0A1R0KU87_9PSEU</name>
<organism evidence="1 2">
    <name type="scientific">Amycolatopsis coloradensis</name>
    <dbReference type="NCBI Taxonomy" id="76021"/>
    <lineage>
        <taxon>Bacteria</taxon>
        <taxon>Bacillati</taxon>
        <taxon>Actinomycetota</taxon>
        <taxon>Actinomycetes</taxon>
        <taxon>Pseudonocardiales</taxon>
        <taxon>Pseudonocardiaceae</taxon>
        <taxon>Amycolatopsis</taxon>
    </lineage>
</organism>
<sequence length="80" mass="8861">MDTKPNWGPAKLSVPDLLPDLMCMETVTSDGVEITRYKHIDTRRSIHLDANGTAYNVEFRDGAPLATKIPLADAVSYLRS</sequence>
<gene>
    <name evidence="1" type="ORF">BS329_15510</name>
</gene>
<proteinExistence type="predicted"/>
<dbReference type="OrthoDB" id="5244926at2"/>
<reference evidence="1 2" key="1">
    <citation type="submission" date="2016-01" db="EMBL/GenBank/DDBJ databases">
        <title>Amycolatopsis coloradensis genome sequencing and assembly.</title>
        <authorList>
            <person name="Mayilraj S."/>
        </authorList>
    </citation>
    <scope>NUCLEOTIDE SEQUENCE [LARGE SCALE GENOMIC DNA]</scope>
    <source>
        <strain evidence="1 2">DSM 44225</strain>
    </source>
</reference>
<dbReference type="STRING" id="76021.BS329_15510"/>
<keyword evidence="2" id="KW-1185">Reference proteome</keyword>
<protein>
    <submittedName>
        <fullName evidence="1">Uncharacterized protein</fullName>
    </submittedName>
</protein>
<dbReference type="RefSeq" id="WP_076161286.1">
    <property type="nucleotide sequence ID" value="NZ_MQUQ01000007.1"/>
</dbReference>
<dbReference type="Proteomes" id="UP000187486">
    <property type="component" value="Unassembled WGS sequence"/>
</dbReference>
<accession>A0A1R0KU87</accession>